<proteinExistence type="predicted"/>
<evidence type="ECO:0000256" key="3">
    <source>
        <dbReference type="ARBA" id="ARBA00023163"/>
    </source>
</evidence>
<evidence type="ECO:0000256" key="1">
    <source>
        <dbReference type="ARBA" id="ARBA00023015"/>
    </source>
</evidence>
<protein>
    <submittedName>
        <fullName evidence="5">GntR family transcriptional regulator</fullName>
    </submittedName>
</protein>
<accession>A0A4R4Z9G2</accession>
<evidence type="ECO:0000256" key="2">
    <source>
        <dbReference type="ARBA" id="ARBA00023125"/>
    </source>
</evidence>
<dbReference type="CDD" id="cd07377">
    <property type="entry name" value="WHTH_GntR"/>
    <property type="match status" value="1"/>
</dbReference>
<dbReference type="InterPro" id="IPR036388">
    <property type="entry name" value="WH-like_DNA-bd_sf"/>
</dbReference>
<evidence type="ECO:0000313" key="6">
    <source>
        <dbReference type="Proteomes" id="UP000295302"/>
    </source>
</evidence>
<dbReference type="Gene3D" id="1.10.10.10">
    <property type="entry name" value="Winged helix-like DNA-binding domain superfamily/Winged helix DNA-binding domain"/>
    <property type="match status" value="1"/>
</dbReference>
<feature type="domain" description="HTH gntR-type" evidence="4">
    <location>
        <begin position="9"/>
        <end position="77"/>
    </location>
</feature>
<gene>
    <name evidence="5" type="ORF">E1286_05405</name>
</gene>
<keyword evidence="6" id="KW-1185">Reference proteome</keyword>
<reference evidence="5 6" key="1">
    <citation type="submission" date="2019-03" db="EMBL/GenBank/DDBJ databases">
        <title>Draft genome sequences of novel Actinobacteria.</title>
        <authorList>
            <person name="Sahin N."/>
            <person name="Ay H."/>
            <person name="Saygin H."/>
        </authorList>
    </citation>
    <scope>NUCLEOTIDE SEQUENCE [LARGE SCALE GENOMIC DNA]</scope>
    <source>
        <strain evidence="5 6">CH32</strain>
    </source>
</reference>
<evidence type="ECO:0000259" key="4">
    <source>
        <dbReference type="PROSITE" id="PS50949"/>
    </source>
</evidence>
<dbReference type="SMART" id="SM00345">
    <property type="entry name" value="HTH_GNTR"/>
    <property type="match status" value="1"/>
</dbReference>
<comment type="caution">
    <text evidence="5">The sequence shown here is derived from an EMBL/GenBank/DDBJ whole genome shotgun (WGS) entry which is preliminary data.</text>
</comment>
<dbReference type="Pfam" id="PF00392">
    <property type="entry name" value="GntR"/>
    <property type="match status" value="1"/>
</dbReference>
<dbReference type="PROSITE" id="PS50949">
    <property type="entry name" value="HTH_GNTR"/>
    <property type="match status" value="1"/>
</dbReference>
<dbReference type="RefSeq" id="WP_132609284.1">
    <property type="nucleotide sequence ID" value="NZ_SMKQ01000008.1"/>
</dbReference>
<name>A0A4R4Z9G2_9ACTN</name>
<dbReference type="OrthoDB" id="4338617at2"/>
<dbReference type="PRINTS" id="PR00035">
    <property type="entry name" value="HTHGNTR"/>
</dbReference>
<keyword evidence="1" id="KW-0805">Transcription regulation</keyword>
<dbReference type="PANTHER" id="PTHR44846">
    <property type="entry name" value="MANNOSYL-D-GLYCERATE TRANSPORT/METABOLISM SYSTEM REPRESSOR MNGR-RELATED"/>
    <property type="match status" value="1"/>
</dbReference>
<dbReference type="InterPro" id="IPR050679">
    <property type="entry name" value="Bact_HTH_transcr_reg"/>
</dbReference>
<evidence type="ECO:0000313" key="5">
    <source>
        <dbReference type="EMBL" id="TDD54626.1"/>
    </source>
</evidence>
<dbReference type="InterPro" id="IPR036390">
    <property type="entry name" value="WH_DNA-bd_sf"/>
</dbReference>
<dbReference type="GO" id="GO:0003700">
    <property type="term" value="F:DNA-binding transcription factor activity"/>
    <property type="evidence" value="ECO:0007669"/>
    <property type="project" value="InterPro"/>
</dbReference>
<dbReference type="AlphaFoldDB" id="A0A4R4Z9G2"/>
<dbReference type="GO" id="GO:0045892">
    <property type="term" value="P:negative regulation of DNA-templated transcription"/>
    <property type="evidence" value="ECO:0007669"/>
    <property type="project" value="TreeGrafter"/>
</dbReference>
<dbReference type="PANTHER" id="PTHR44846:SF1">
    <property type="entry name" value="MANNOSYL-D-GLYCERATE TRANSPORT_METABOLISM SYSTEM REPRESSOR MNGR-RELATED"/>
    <property type="match status" value="1"/>
</dbReference>
<dbReference type="GO" id="GO:0003677">
    <property type="term" value="F:DNA binding"/>
    <property type="evidence" value="ECO:0007669"/>
    <property type="project" value="UniProtKB-KW"/>
</dbReference>
<keyword evidence="2" id="KW-0238">DNA-binding</keyword>
<dbReference type="Proteomes" id="UP000295302">
    <property type="component" value="Unassembled WGS sequence"/>
</dbReference>
<keyword evidence="3" id="KW-0804">Transcription</keyword>
<dbReference type="EMBL" id="SMKQ01000008">
    <property type="protein sequence ID" value="TDD54626.1"/>
    <property type="molecule type" value="Genomic_DNA"/>
</dbReference>
<dbReference type="InterPro" id="IPR000524">
    <property type="entry name" value="Tscrpt_reg_HTH_GntR"/>
</dbReference>
<sequence length="82" mass="9041">MTIDHDGIEPLYLQLAAILRDQIKSGELPPGRAIPAESRLMQIHEVGRDTVRKAVRLLRDEGLVVAVQGRGTFVAPQEPSED</sequence>
<organism evidence="5 6">
    <name type="scientific">Nonomuraea terrae</name>
    <dbReference type="NCBI Taxonomy" id="2530383"/>
    <lineage>
        <taxon>Bacteria</taxon>
        <taxon>Bacillati</taxon>
        <taxon>Actinomycetota</taxon>
        <taxon>Actinomycetes</taxon>
        <taxon>Streptosporangiales</taxon>
        <taxon>Streptosporangiaceae</taxon>
        <taxon>Nonomuraea</taxon>
    </lineage>
</organism>
<dbReference type="SUPFAM" id="SSF46785">
    <property type="entry name" value="Winged helix' DNA-binding domain"/>
    <property type="match status" value="1"/>
</dbReference>